<evidence type="ECO:0000313" key="3">
    <source>
        <dbReference type="Proteomes" id="UP000092993"/>
    </source>
</evidence>
<keyword evidence="1" id="KW-0175">Coiled coil</keyword>
<protein>
    <submittedName>
        <fullName evidence="2">Uncharacterized protein</fullName>
    </submittedName>
</protein>
<proteinExistence type="predicted"/>
<dbReference type="EMBL" id="LUGG01000032">
    <property type="protein sequence ID" value="OBZ66136.1"/>
    <property type="molecule type" value="Genomic_DNA"/>
</dbReference>
<evidence type="ECO:0000256" key="1">
    <source>
        <dbReference type="SAM" id="Coils"/>
    </source>
</evidence>
<reference evidence="2 3" key="1">
    <citation type="submission" date="2016-03" db="EMBL/GenBank/DDBJ databases">
        <title>Whole genome sequencing of Grifola frondosa 9006-11.</title>
        <authorList>
            <person name="Min B."/>
            <person name="Park H."/>
            <person name="Kim J.-G."/>
            <person name="Cho H."/>
            <person name="Oh Y.-L."/>
            <person name="Kong W.-S."/>
            <person name="Choi I.-G."/>
        </authorList>
    </citation>
    <scope>NUCLEOTIDE SEQUENCE [LARGE SCALE GENOMIC DNA]</scope>
    <source>
        <strain evidence="2 3">9006-11</strain>
    </source>
</reference>
<sequence length="171" mass="20152">MEEIGNIKMTNEEIGRLREEMRRFHDLEQSHILELKKDTLELKKDTLELKKDTLELKKDMLELKKDQLEFKQRFRKLQGTVDQHSAILAQHHRHVLLDMGREKILAICNHRSWCELQCEYGDMLIPRVQEMLLQEGMPLSAESISAIDRGVVCDGALMLHMHQHEQLFTVL</sequence>
<organism evidence="2 3">
    <name type="scientific">Grifola frondosa</name>
    <name type="common">Maitake</name>
    <name type="synonym">Polyporus frondosus</name>
    <dbReference type="NCBI Taxonomy" id="5627"/>
    <lineage>
        <taxon>Eukaryota</taxon>
        <taxon>Fungi</taxon>
        <taxon>Dikarya</taxon>
        <taxon>Basidiomycota</taxon>
        <taxon>Agaricomycotina</taxon>
        <taxon>Agaricomycetes</taxon>
        <taxon>Polyporales</taxon>
        <taxon>Grifolaceae</taxon>
        <taxon>Grifola</taxon>
    </lineage>
</organism>
<dbReference type="AlphaFoldDB" id="A0A1C7LPI4"/>
<name>A0A1C7LPI4_GRIFR</name>
<gene>
    <name evidence="2" type="ORF">A0H81_13733</name>
</gene>
<dbReference type="Gene3D" id="1.20.5.170">
    <property type="match status" value="1"/>
</dbReference>
<comment type="caution">
    <text evidence="2">The sequence shown here is derived from an EMBL/GenBank/DDBJ whole genome shotgun (WGS) entry which is preliminary data.</text>
</comment>
<feature type="coiled-coil region" evidence="1">
    <location>
        <begin position="37"/>
        <end position="71"/>
    </location>
</feature>
<accession>A0A1C7LPI4</accession>
<evidence type="ECO:0000313" key="2">
    <source>
        <dbReference type="EMBL" id="OBZ66136.1"/>
    </source>
</evidence>
<dbReference type="Proteomes" id="UP000092993">
    <property type="component" value="Unassembled WGS sequence"/>
</dbReference>
<keyword evidence="3" id="KW-1185">Reference proteome</keyword>